<protein>
    <submittedName>
        <fullName evidence="2">DUF692 domain-containing protein</fullName>
    </submittedName>
</protein>
<dbReference type="InterPro" id="IPR007801">
    <property type="entry name" value="MbnB/TglH/ChrH"/>
</dbReference>
<dbReference type="SUPFAM" id="SSF51658">
    <property type="entry name" value="Xylose isomerase-like"/>
    <property type="match status" value="1"/>
</dbReference>
<evidence type="ECO:0000313" key="2">
    <source>
        <dbReference type="EMBL" id="NJP47379.1"/>
    </source>
</evidence>
<dbReference type="InterPro" id="IPR036237">
    <property type="entry name" value="Xyl_isomerase-like_sf"/>
</dbReference>
<dbReference type="EMBL" id="JAATEJ010000029">
    <property type="protein sequence ID" value="NJP47379.1"/>
    <property type="molecule type" value="Genomic_DNA"/>
</dbReference>
<feature type="region of interest" description="Disordered" evidence="1">
    <location>
        <begin position="277"/>
        <end position="312"/>
    </location>
</feature>
<dbReference type="Gene3D" id="3.20.20.150">
    <property type="entry name" value="Divalent-metal-dependent TIM barrel enzymes"/>
    <property type="match status" value="1"/>
</dbReference>
<proteinExistence type="predicted"/>
<comment type="caution">
    <text evidence="2">The sequence shown here is derived from an EMBL/GenBank/DDBJ whole genome shotgun (WGS) entry which is preliminary data.</text>
</comment>
<dbReference type="Pfam" id="PF05114">
    <property type="entry name" value="MbnB_TglH_ChrH"/>
    <property type="match status" value="1"/>
</dbReference>
<feature type="compositionally biased region" description="Low complexity" evidence="1">
    <location>
        <begin position="375"/>
        <end position="389"/>
    </location>
</feature>
<feature type="compositionally biased region" description="Low complexity" evidence="1">
    <location>
        <begin position="283"/>
        <end position="296"/>
    </location>
</feature>
<feature type="compositionally biased region" description="Gly residues" evidence="1">
    <location>
        <begin position="419"/>
        <end position="430"/>
    </location>
</feature>
<dbReference type="RefSeq" id="WP_167986220.1">
    <property type="nucleotide sequence ID" value="NZ_JAATEJ010000029.1"/>
</dbReference>
<evidence type="ECO:0000256" key="1">
    <source>
        <dbReference type="SAM" id="MobiDB-lite"/>
    </source>
</evidence>
<feature type="compositionally biased region" description="Gly residues" evidence="1">
    <location>
        <begin position="297"/>
        <end position="312"/>
    </location>
</feature>
<accession>A0ABX0ZYL4</accession>
<evidence type="ECO:0000313" key="3">
    <source>
        <dbReference type="Proteomes" id="UP000734511"/>
    </source>
</evidence>
<organism evidence="2 3">
    <name type="scientific">Actinacidiphila epipremni</name>
    <dbReference type="NCBI Taxonomy" id="2053013"/>
    <lineage>
        <taxon>Bacteria</taxon>
        <taxon>Bacillati</taxon>
        <taxon>Actinomycetota</taxon>
        <taxon>Actinomycetes</taxon>
        <taxon>Kitasatosporales</taxon>
        <taxon>Streptomycetaceae</taxon>
        <taxon>Actinacidiphila</taxon>
    </lineage>
</organism>
<feature type="region of interest" description="Disordered" evidence="1">
    <location>
        <begin position="351"/>
        <end position="430"/>
    </location>
</feature>
<reference evidence="2 3" key="1">
    <citation type="submission" date="2020-03" db="EMBL/GenBank/DDBJ databases">
        <title>WGS of actinomycetes isolated from Thailand.</title>
        <authorList>
            <person name="Thawai C."/>
        </authorList>
    </citation>
    <scope>NUCLEOTIDE SEQUENCE [LARGE SCALE GENOMIC DNA]</scope>
    <source>
        <strain evidence="2 3">PRB2-1</strain>
    </source>
</reference>
<dbReference type="NCBIfam" id="NF003818">
    <property type="entry name" value="PRK05409.1"/>
    <property type="match status" value="1"/>
</dbReference>
<gene>
    <name evidence="2" type="ORF">HCN08_28830</name>
</gene>
<sequence length="430" mass="42456">MTAAGAPQLGYGIGWRRPIDLTVERLPGVDFVEAIAENVDPRRLFPSLRALRERGTPVVPHGVSLSLGGADRPDPARLAHLAACAQALGSPLVSEHIAFTRAGRWDAGHLIPVPRTWDTVAVVAENVRIAQDQLPVPLALENIAPLLAWPGEELTEGQFLAEIAARTGALLLVDVANLHTAHVNLGIDPHDVLRELPLERLGYVHVAGGVARDGIWHDTHTHPVPPPVLDLLTTLATRAHLPGVLLERDGAYPRDAELAAELAAIRAAAARGQSLREARDAAAEGQGPAAAAAAPGPDGGDAGGPGGRGSGAHGAAGVGAYKAGGQGAARGQAIREDAAADVPGGAGGAAALGPGGGDAGGPGGRGSGAHGAAGVGAYRTGRQGAADAGTGAGAGGSAVHAPAGDGAGAGAGADAPGVHGTGPLGPGARE</sequence>
<feature type="compositionally biased region" description="Gly residues" evidence="1">
    <location>
        <begin position="351"/>
        <end position="374"/>
    </location>
</feature>
<dbReference type="PANTHER" id="PTHR42194">
    <property type="entry name" value="UPF0276 PROTEIN HI_1600"/>
    <property type="match status" value="1"/>
</dbReference>
<dbReference type="PANTHER" id="PTHR42194:SF1">
    <property type="entry name" value="UPF0276 PROTEIN HI_1600"/>
    <property type="match status" value="1"/>
</dbReference>
<keyword evidence="3" id="KW-1185">Reference proteome</keyword>
<dbReference type="Proteomes" id="UP000734511">
    <property type="component" value="Unassembled WGS sequence"/>
</dbReference>
<name>A0ABX0ZYL4_9ACTN</name>